<evidence type="ECO:0000259" key="2">
    <source>
        <dbReference type="Pfam" id="PF23310"/>
    </source>
</evidence>
<reference evidence="3" key="1">
    <citation type="submission" date="2020-06" db="EMBL/GenBank/DDBJ databases">
        <authorList>
            <person name="Li T."/>
            <person name="Hu X."/>
            <person name="Zhang T."/>
            <person name="Song X."/>
            <person name="Zhang H."/>
            <person name="Dai N."/>
            <person name="Sheng W."/>
            <person name="Hou X."/>
            <person name="Wei L."/>
        </authorList>
    </citation>
    <scope>NUCLEOTIDE SEQUENCE</scope>
    <source>
        <strain evidence="3">G02</strain>
        <tissue evidence="3">Leaf</tissue>
    </source>
</reference>
<dbReference type="InterPro" id="IPR057136">
    <property type="entry name" value="At2g35280_TPR_dom"/>
</dbReference>
<feature type="region of interest" description="Disordered" evidence="1">
    <location>
        <begin position="180"/>
        <end position="291"/>
    </location>
</feature>
<comment type="caution">
    <text evidence="3">The sequence shown here is derived from an EMBL/GenBank/DDBJ whole genome shotgun (WGS) entry which is preliminary data.</text>
</comment>
<dbReference type="Pfam" id="PF23310">
    <property type="entry name" value="TPR_27"/>
    <property type="match status" value="1"/>
</dbReference>
<protein>
    <recommendedName>
        <fullName evidence="2">At2g35280-like TPR domain-containing protein</fullName>
    </recommendedName>
</protein>
<dbReference type="InterPro" id="IPR040338">
    <property type="entry name" value="At1g67623-like"/>
</dbReference>
<proteinExistence type="predicted"/>
<accession>A0AAW2RZX7</accession>
<dbReference type="EMBL" id="JACGWJ010000012">
    <property type="protein sequence ID" value="KAL0385836.1"/>
    <property type="molecule type" value="Genomic_DNA"/>
</dbReference>
<evidence type="ECO:0000313" key="3">
    <source>
        <dbReference type="EMBL" id="KAL0385836.1"/>
    </source>
</evidence>
<sequence>MSLDNFPLVAWKPLTEKEQAFFTKCQDCRNPEIPYRQAVLDYFSGKRPESALGHLRRALDANHIGALYVTGIILLFSGDDELKACGVKLMAGMKKSKYVRGKLKEHRDKLKWMLSSMWVENPALRRRPVCCSRQDKHRRRSGWVDMVDEEDVHCEVDIAFWRHQLGAVCGKLAIQHLKMHTRSRTRKGNGGMGELEGDSKHAPREEVQQPFGPRREEGNRRPGEQEDQERAQGNRRPGEQESKSEFKATKDLEKRRSKSELDLESRKSESEPQTAEDLRKRRSKSELPLPP</sequence>
<dbReference type="PANTHER" id="PTHR33784:SF10">
    <property type="entry name" value="F-BOX PROTEIN"/>
    <property type="match status" value="1"/>
</dbReference>
<feature type="domain" description="At2g35280-like TPR" evidence="2">
    <location>
        <begin position="6"/>
        <end position="114"/>
    </location>
</feature>
<name>A0AAW2RZX7_SESRA</name>
<organism evidence="3">
    <name type="scientific">Sesamum radiatum</name>
    <name type="common">Black benniseed</name>
    <dbReference type="NCBI Taxonomy" id="300843"/>
    <lineage>
        <taxon>Eukaryota</taxon>
        <taxon>Viridiplantae</taxon>
        <taxon>Streptophyta</taxon>
        <taxon>Embryophyta</taxon>
        <taxon>Tracheophyta</taxon>
        <taxon>Spermatophyta</taxon>
        <taxon>Magnoliopsida</taxon>
        <taxon>eudicotyledons</taxon>
        <taxon>Gunneridae</taxon>
        <taxon>Pentapetalae</taxon>
        <taxon>asterids</taxon>
        <taxon>lamiids</taxon>
        <taxon>Lamiales</taxon>
        <taxon>Pedaliaceae</taxon>
        <taxon>Sesamum</taxon>
    </lineage>
</organism>
<evidence type="ECO:0000256" key="1">
    <source>
        <dbReference type="SAM" id="MobiDB-lite"/>
    </source>
</evidence>
<feature type="compositionally biased region" description="Basic and acidic residues" evidence="1">
    <location>
        <begin position="197"/>
        <end position="270"/>
    </location>
</feature>
<reference evidence="3" key="2">
    <citation type="journal article" date="2024" name="Plant">
        <title>Genomic evolution and insights into agronomic trait innovations of Sesamum species.</title>
        <authorList>
            <person name="Miao H."/>
            <person name="Wang L."/>
            <person name="Qu L."/>
            <person name="Liu H."/>
            <person name="Sun Y."/>
            <person name="Le M."/>
            <person name="Wang Q."/>
            <person name="Wei S."/>
            <person name="Zheng Y."/>
            <person name="Lin W."/>
            <person name="Duan Y."/>
            <person name="Cao H."/>
            <person name="Xiong S."/>
            <person name="Wang X."/>
            <person name="Wei L."/>
            <person name="Li C."/>
            <person name="Ma Q."/>
            <person name="Ju M."/>
            <person name="Zhao R."/>
            <person name="Li G."/>
            <person name="Mu C."/>
            <person name="Tian Q."/>
            <person name="Mei H."/>
            <person name="Zhang T."/>
            <person name="Gao T."/>
            <person name="Zhang H."/>
        </authorList>
    </citation>
    <scope>NUCLEOTIDE SEQUENCE</scope>
    <source>
        <strain evidence="3">G02</strain>
    </source>
</reference>
<gene>
    <name evidence="3" type="ORF">Sradi_2977900</name>
</gene>
<dbReference type="PANTHER" id="PTHR33784">
    <property type="entry name" value="OS05G0482100 PROTEIN"/>
    <property type="match status" value="1"/>
</dbReference>
<dbReference type="AlphaFoldDB" id="A0AAW2RZX7"/>